<dbReference type="EMBL" id="JBGFFE010000007">
    <property type="protein sequence ID" value="MEY8763353.1"/>
    <property type="molecule type" value="Genomic_DNA"/>
</dbReference>
<evidence type="ECO:0000313" key="3">
    <source>
        <dbReference type="Proteomes" id="UP001565220"/>
    </source>
</evidence>
<feature type="domain" description="Terminase large subunit-like ATPase" evidence="1">
    <location>
        <begin position="92"/>
        <end position="227"/>
    </location>
</feature>
<organism evidence="2 3">
    <name type="scientific">Clostridium lapidicellarium</name>
    <dbReference type="NCBI Taxonomy" id="3240931"/>
    <lineage>
        <taxon>Bacteria</taxon>
        <taxon>Bacillati</taxon>
        <taxon>Bacillota</taxon>
        <taxon>Clostridia</taxon>
        <taxon>Eubacteriales</taxon>
        <taxon>Clostridiaceae</taxon>
        <taxon>Clostridium</taxon>
    </lineage>
</organism>
<gene>
    <name evidence="2" type="ORF">AB8S09_06825</name>
</gene>
<dbReference type="Pfam" id="PF03354">
    <property type="entry name" value="TerL_ATPase"/>
    <property type="match status" value="1"/>
</dbReference>
<dbReference type="PANTHER" id="PTHR41287">
    <property type="match status" value="1"/>
</dbReference>
<name>A0ABV4DY89_9CLOT</name>
<proteinExistence type="predicted"/>
<evidence type="ECO:0000313" key="2">
    <source>
        <dbReference type="EMBL" id="MEY8763353.1"/>
    </source>
</evidence>
<dbReference type="InterPro" id="IPR046461">
    <property type="entry name" value="TerL_ATPase"/>
</dbReference>
<dbReference type="Gene3D" id="3.40.50.300">
    <property type="entry name" value="P-loop containing nucleotide triphosphate hydrolases"/>
    <property type="match status" value="1"/>
</dbReference>
<protein>
    <submittedName>
        <fullName evidence="2">Terminase large subunit</fullName>
    </submittedName>
</protein>
<dbReference type="InterPro" id="IPR005021">
    <property type="entry name" value="Terminase_largesu-like"/>
</dbReference>
<dbReference type="PANTHER" id="PTHR41287:SF1">
    <property type="entry name" value="PROTEIN YMFN"/>
    <property type="match status" value="1"/>
</dbReference>
<dbReference type="InterPro" id="IPR027417">
    <property type="entry name" value="P-loop_NTPase"/>
</dbReference>
<accession>A0ABV4DY89</accession>
<comment type="caution">
    <text evidence="2">The sequence shown here is derived from an EMBL/GenBank/DDBJ whole genome shotgun (WGS) entry which is preliminary data.</text>
</comment>
<dbReference type="Proteomes" id="UP001565220">
    <property type="component" value="Unassembled WGS sequence"/>
</dbReference>
<sequence>MKTNLRVNGIDISEVVIMDRATQFAADVCDGKYNKGELEILSCKRHLNDLERQGTDDFPYVWDEDKANDIIDFAENLILAEGEEPAPMKLYPFQCFMFGSWNGWVHKDTGYRRFRTSYIQVARQNGKSVGNAVPALYYSNFSGYNYPQCYTVATKEDQAKIVLKECYKFINADKELSGTKTKQGLFTIKDYKSTIECNLTGGTIRALGRDSKSIDGFRSYFASIDELFVT</sequence>
<keyword evidence="3" id="KW-1185">Reference proteome</keyword>
<reference evidence="2 3" key="1">
    <citation type="submission" date="2024-08" db="EMBL/GenBank/DDBJ databases">
        <title>Clostridium lapicellarii sp. nov., and Clostridium renhuaiense sp. nov., two species isolated from the mud in a fermentation cellar used for producing sauce-flavour Chinese liquors.</title>
        <authorList>
            <person name="Yang F."/>
            <person name="Wang H."/>
            <person name="Chen L.Q."/>
            <person name="Zhou N."/>
            <person name="Lu J.J."/>
            <person name="Pu X.X."/>
            <person name="Wan B."/>
            <person name="Wang L."/>
            <person name="Liu S.J."/>
        </authorList>
    </citation>
    <scope>NUCLEOTIDE SEQUENCE [LARGE SCALE GENOMIC DNA]</scope>
    <source>
        <strain evidence="2 3">MT-113</strain>
    </source>
</reference>
<evidence type="ECO:0000259" key="1">
    <source>
        <dbReference type="Pfam" id="PF03354"/>
    </source>
</evidence>